<organism evidence="1 2">
    <name type="scientific">Nemania bipapillata</name>
    <dbReference type="NCBI Taxonomy" id="110536"/>
    <lineage>
        <taxon>Eukaryota</taxon>
        <taxon>Fungi</taxon>
        <taxon>Dikarya</taxon>
        <taxon>Ascomycota</taxon>
        <taxon>Pezizomycotina</taxon>
        <taxon>Sordariomycetes</taxon>
        <taxon>Xylariomycetidae</taxon>
        <taxon>Xylariales</taxon>
        <taxon>Xylariaceae</taxon>
        <taxon>Nemania</taxon>
    </lineage>
</organism>
<evidence type="ECO:0000313" key="1">
    <source>
        <dbReference type="EMBL" id="KAJ8107923.1"/>
    </source>
</evidence>
<comment type="caution">
    <text evidence="1">The sequence shown here is derived from an EMBL/GenBank/DDBJ whole genome shotgun (WGS) entry which is preliminary data.</text>
</comment>
<sequence length="264" mass="29775">MKFQRVRGRVTQVDDDDVPAERPSAVSITLRHVLEGNPPDETEIEKRDLPFQPRSYRDFMLFERHYYGAAIGMTSLYRPLANRLGRLFSLVTGLDFPFFKPHALWYKQPIFYQSNHLAFYSDGASITYPSYCQYLDVELELGIVLGKPLYNASPEEAIAAIAGFCVFNDFSVRNGQMEEMASGFGPQHSKAFANSISSTVVSADEILPRINHLSGRIIVNDVVVKEPKVDSWQFSLGQVSLTLISWVQITIQRRIDVVFGLGAT</sequence>
<evidence type="ECO:0000313" key="2">
    <source>
        <dbReference type="Proteomes" id="UP001153334"/>
    </source>
</evidence>
<name>A0ACC2HZ14_9PEZI</name>
<gene>
    <name evidence="1" type="ORF">ONZ43_g6582</name>
</gene>
<dbReference type="EMBL" id="JAPESX010002408">
    <property type="protein sequence ID" value="KAJ8107923.1"/>
    <property type="molecule type" value="Genomic_DNA"/>
</dbReference>
<protein>
    <submittedName>
        <fullName evidence="1">Uncharacterized protein</fullName>
    </submittedName>
</protein>
<proteinExistence type="predicted"/>
<dbReference type="Proteomes" id="UP001153334">
    <property type="component" value="Unassembled WGS sequence"/>
</dbReference>
<keyword evidence="2" id="KW-1185">Reference proteome</keyword>
<accession>A0ACC2HZ14</accession>
<reference evidence="1" key="1">
    <citation type="submission" date="2022-11" db="EMBL/GenBank/DDBJ databases">
        <title>Genome Sequence of Nemania bipapillata.</title>
        <authorList>
            <person name="Buettner E."/>
        </authorList>
    </citation>
    <scope>NUCLEOTIDE SEQUENCE</scope>
    <source>
        <strain evidence="1">CP14</strain>
    </source>
</reference>